<dbReference type="EMBL" id="LO017727">
    <property type="protein sequence ID" value="CRH04730.1"/>
    <property type="molecule type" value="Genomic_DNA"/>
</dbReference>
<evidence type="ECO:0008006" key="2">
    <source>
        <dbReference type="Google" id="ProtNLM"/>
    </source>
</evidence>
<protein>
    <recommendedName>
        <fullName evidence="2">STAS domain-containing protein</fullName>
    </recommendedName>
</protein>
<evidence type="ECO:0000313" key="1">
    <source>
        <dbReference type="EMBL" id="CRH04730.1"/>
    </source>
</evidence>
<gene>
    <name evidence="1" type="ORF">MAGMO_0526</name>
</gene>
<reference evidence="1" key="1">
    <citation type="submission" date="2015-04" db="EMBL/GenBank/DDBJ databases">
        <authorList>
            <person name="Syromyatnikov M.Y."/>
            <person name="Popov V.N."/>
        </authorList>
    </citation>
    <scope>NUCLEOTIDE SEQUENCE</scope>
    <source>
        <strain evidence="1">MO-1</strain>
    </source>
</reference>
<proteinExistence type="predicted"/>
<dbReference type="Gene3D" id="3.30.750.24">
    <property type="entry name" value="STAS domain"/>
    <property type="match status" value="1"/>
</dbReference>
<name>A0A1S7LCT3_MAGMO</name>
<dbReference type="InterPro" id="IPR036513">
    <property type="entry name" value="STAS_dom_sf"/>
</dbReference>
<sequence length="103" mass="11074">MGHPSLHYTFDAVTPSLTIPGKLDSADLSAIQSQAEVLPAGVNLRVSLGGSEETVDSVTLGGLIMLRSSLDKVGSTLYLEVLDQQNARIIQIANLQKFFKVEF</sequence>
<dbReference type="AlphaFoldDB" id="A0A1S7LCT3"/>
<organism evidence="1">
    <name type="scientific">Magnetococcus massalia (strain MO-1)</name>
    <dbReference type="NCBI Taxonomy" id="451514"/>
    <lineage>
        <taxon>Bacteria</taxon>
        <taxon>Pseudomonadati</taxon>
        <taxon>Pseudomonadota</taxon>
        <taxon>Magnetococcia</taxon>
        <taxon>Magnetococcales</taxon>
        <taxon>Magnetococcaceae</taxon>
        <taxon>Magnetococcus</taxon>
    </lineage>
</organism>
<accession>A0A1S7LCT3</accession>
<dbReference type="SUPFAM" id="SSF52091">
    <property type="entry name" value="SpoIIaa-like"/>
    <property type="match status" value="1"/>
</dbReference>